<reference evidence="2" key="1">
    <citation type="submission" date="2022-09" db="EMBL/GenBank/DDBJ databases">
        <title>Haloadaptaus new haloarchaeum isolated from saline soil.</title>
        <authorList>
            <person name="Duran-Viseras A."/>
            <person name="Sanchez-Porro C."/>
            <person name="Ventosa A."/>
        </authorList>
    </citation>
    <scope>NUCLEOTIDE SEQUENCE</scope>
    <source>
        <strain evidence="2">F3-133</strain>
    </source>
</reference>
<proteinExistence type="predicted"/>
<comment type="caution">
    <text evidence="2">The sequence shown here is derived from an EMBL/GenBank/DDBJ whole genome shotgun (WGS) entry which is preliminary data.</text>
</comment>
<gene>
    <name evidence="2" type="ORF">EGH25_06140</name>
</gene>
<protein>
    <submittedName>
        <fullName evidence="2">Uncharacterized protein</fullName>
    </submittedName>
</protein>
<accession>A0A9Q4C3U5</accession>
<evidence type="ECO:0000256" key="1">
    <source>
        <dbReference type="SAM" id="MobiDB-lite"/>
    </source>
</evidence>
<organism evidence="2 3">
    <name type="scientific">Halorutilus salinus</name>
    <dbReference type="NCBI Taxonomy" id="2487751"/>
    <lineage>
        <taxon>Archaea</taxon>
        <taxon>Methanobacteriati</taxon>
        <taxon>Methanobacteriota</taxon>
        <taxon>Stenosarchaea group</taxon>
        <taxon>Halobacteria</taxon>
        <taxon>Halorutilales</taxon>
        <taxon>Halorutilaceae</taxon>
        <taxon>Halorutilus</taxon>
    </lineage>
</organism>
<sequence length="465" mass="51815">MSSSVDSLTLPQAEFELRISNRTDNEISLGFPTAWKVIDGEYFYLQPIRPAHLFPHLGVRLGPNGTESFNLTVGNESETMEPYLPGAGPGKYLFSVTEGVYEPDEVIDEMKTTELRFVGDAPDHTPVSVEETSNEDGILRLRMQTNRGSEDDTGRVSISTGEDVRREAPNDTPELIREQVFQFGVVRNAVYYLGVQEETHELIAEGSLVSQERRVLDEVRREDRYPYFSSNDDSLYFGYDGDIYRIELYSEVNATETTVSRGEVNVINEEFHVSSPHGQGSPDPISIVNDGDETVRCTVEVLEDGEPVYTLRIELGPYGTYTDGLRIAREGVYDVRVETEGGTVDGRWHVGDGYTGFVVEPDEPRVSQVKRRGTVEVRTPDTVPKGDPVPAEDISEYGAVYEAIEQHHGCETGDSDDGCETVRTVAGEDWVVATRASEEYTSEDGSGVYVEYRGNVYVFTVETEV</sequence>
<evidence type="ECO:0000313" key="2">
    <source>
        <dbReference type="EMBL" id="MCX2818928.1"/>
    </source>
</evidence>
<dbReference type="AlphaFoldDB" id="A0A9Q4C3U5"/>
<evidence type="ECO:0000313" key="3">
    <source>
        <dbReference type="Proteomes" id="UP001149411"/>
    </source>
</evidence>
<dbReference type="Proteomes" id="UP001149411">
    <property type="component" value="Unassembled WGS sequence"/>
</dbReference>
<dbReference type="RefSeq" id="WP_266086768.1">
    <property type="nucleotide sequence ID" value="NZ_RKLV01000005.1"/>
</dbReference>
<keyword evidence="3" id="KW-1185">Reference proteome</keyword>
<name>A0A9Q4C3U5_9EURY</name>
<dbReference type="EMBL" id="RKLV01000005">
    <property type="protein sequence ID" value="MCX2818928.1"/>
    <property type="molecule type" value="Genomic_DNA"/>
</dbReference>
<feature type="region of interest" description="Disordered" evidence="1">
    <location>
        <begin position="145"/>
        <end position="170"/>
    </location>
</feature>